<gene>
    <name evidence="1" type="ORF">J5N97_001416</name>
</gene>
<dbReference type="EMBL" id="JAGGNH010000064">
    <property type="protein sequence ID" value="KAJ0960689.1"/>
    <property type="molecule type" value="Genomic_DNA"/>
</dbReference>
<accession>A0A9D5BTP0</accession>
<proteinExistence type="predicted"/>
<comment type="caution">
    <text evidence="1">The sequence shown here is derived from an EMBL/GenBank/DDBJ whole genome shotgun (WGS) entry which is preliminary data.</text>
</comment>
<dbReference type="Proteomes" id="UP001085076">
    <property type="component" value="Unassembled WGS sequence"/>
</dbReference>
<organism evidence="1 2">
    <name type="scientific">Dioscorea zingiberensis</name>
    <dbReference type="NCBI Taxonomy" id="325984"/>
    <lineage>
        <taxon>Eukaryota</taxon>
        <taxon>Viridiplantae</taxon>
        <taxon>Streptophyta</taxon>
        <taxon>Embryophyta</taxon>
        <taxon>Tracheophyta</taxon>
        <taxon>Spermatophyta</taxon>
        <taxon>Magnoliopsida</taxon>
        <taxon>Liliopsida</taxon>
        <taxon>Dioscoreales</taxon>
        <taxon>Dioscoreaceae</taxon>
        <taxon>Dioscorea</taxon>
    </lineage>
</organism>
<dbReference type="AlphaFoldDB" id="A0A9D5BTP0"/>
<keyword evidence="2" id="KW-1185">Reference proteome</keyword>
<name>A0A9D5BTP0_9LILI</name>
<evidence type="ECO:0000313" key="1">
    <source>
        <dbReference type="EMBL" id="KAJ0960689.1"/>
    </source>
</evidence>
<reference evidence="1 2" key="1">
    <citation type="journal article" date="2022" name="Hortic Res">
        <title>The genome of Dioscorea zingiberensis sheds light on the biosynthesis, origin and evolution of the medicinally important diosgenin saponins.</title>
        <authorList>
            <person name="Li Y."/>
            <person name="Tan C."/>
            <person name="Li Z."/>
            <person name="Guo J."/>
            <person name="Li S."/>
            <person name="Chen X."/>
            <person name="Wang C."/>
            <person name="Dai X."/>
            <person name="Yang H."/>
            <person name="Song W."/>
            <person name="Hou L."/>
            <person name="Xu J."/>
            <person name="Tong Z."/>
            <person name="Xu A."/>
            <person name="Yuan X."/>
            <person name="Wang W."/>
            <person name="Yang Q."/>
            <person name="Chen L."/>
            <person name="Sun Z."/>
            <person name="Wang K."/>
            <person name="Pan B."/>
            <person name="Chen J."/>
            <person name="Bao Y."/>
            <person name="Liu F."/>
            <person name="Qi X."/>
            <person name="Gang D.R."/>
            <person name="Wen J."/>
            <person name="Li J."/>
        </authorList>
    </citation>
    <scope>NUCLEOTIDE SEQUENCE [LARGE SCALE GENOMIC DNA]</scope>
    <source>
        <strain evidence="1">Dzin_1.0</strain>
    </source>
</reference>
<protein>
    <submittedName>
        <fullName evidence="1">Uncharacterized protein</fullName>
    </submittedName>
</protein>
<evidence type="ECO:0000313" key="2">
    <source>
        <dbReference type="Proteomes" id="UP001085076"/>
    </source>
</evidence>
<dbReference type="OrthoDB" id="6132182at2759"/>
<sequence>MTLSQSLGFLNTTVSACPLRDRFSIKRTSGPSSIPGVVHQRITTTQVLCQLNNGGQDEKSSSGLIMDRRDMLSSPRWVLRSHWRMPHWRDLFQPPDLEGKSSCHRASAELIPPDSDLLKCCPPYQGTRVKLTDYKFPKTPLRVRRPAHLAALDPESRRFTTRTATLAHYPPCIWWTKQVRGMMTGTEGVERDDELLSKENLEYLRKTFKEVEPLPELFMGDPGEEQGREASMTTSMGQLEAIHITPSSHFLGRPEGEEPHTDMGLRHRRPRLHVLQPGYANVDRLWELYRSRRGYRVEFPTIMDWLF</sequence>